<dbReference type="Proteomes" id="UP000034108">
    <property type="component" value="Unassembled WGS sequence"/>
</dbReference>
<dbReference type="InterPro" id="IPR001509">
    <property type="entry name" value="Epimerase_deHydtase"/>
</dbReference>
<feature type="domain" description="NAD-dependent epimerase/dehydratase" evidence="1">
    <location>
        <begin position="3"/>
        <end position="212"/>
    </location>
</feature>
<evidence type="ECO:0000313" key="3">
    <source>
        <dbReference type="Proteomes" id="UP000034108"/>
    </source>
</evidence>
<protein>
    <submittedName>
        <fullName evidence="2">NAD-dependent epimerase/dehydratase</fullName>
    </submittedName>
</protein>
<accession>A0A0G0VGQ3</accession>
<proteinExistence type="predicted"/>
<dbReference type="InterPro" id="IPR050177">
    <property type="entry name" value="Lipid_A_modif_metabolic_enz"/>
</dbReference>
<dbReference type="STRING" id="1619048.UU49_C0001G0009"/>
<evidence type="ECO:0000259" key="1">
    <source>
        <dbReference type="Pfam" id="PF01370"/>
    </source>
</evidence>
<comment type="caution">
    <text evidence="2">The sequence shown here is derived from an EMBL/GenBank/DDBJ whole genome shotgun (WGS) entry which is preliminary data.</text>
</comment>
<dbReference type="PANTHER" id="PTHR43245">
    <property type="entry name" value="BIFUNCTIONAL POLYMYXIN RESISTANCE PROTEIN ARNA"/>
    <property type="match status" value="1"/>
</dbReference>
<dbReference type="AlphaFoldDB" id="A0A0G0VGQ3"/>
<dbReference type="InterPro" id="IPR036291">
    <property type="entry name" value="NAD(P)-bd_dom_sf"/>
</dbReference>
<sequence>MKITLLGGNGFIGDYLAAKLKKQNGCELRVVGLASQASNDYIQMDLSRPNERLRPLIDWSDTVVILTRDDIKIIDNLLATLTAREHPIKIVYLSTLLVYPDSDLPQDENSPLEPRTDYEELKCVEERKLLWLMAENSFCKLCIVRMANVYGDIKNRGVINSLFQAILTSALFEINSPGDSTRDYIFIEDAAELLAFLVLWPQNLSHEIVNICNGRAYSVQEIKQIAEMITGVKINTVSGPSVLEKKKIIGDNKKILSLSGYRMKHDLRQGLKKTLHSYKKYFNLEV</sequence>
<dbReference type="EMBL" id="LCAV01000001">
    <property type="protein sequence ID" value="KKS00009.1"/>
    <property type="molecule type" value="Genomic_DNA"/>
</dbReference>
<dbReference type="Gene3D" id="3.40.50.720">
    <property type="entry name" value="NAD(P)-binding Rossmann-like Domain"/>
    <property type="match status" value="1"/>
</dbReference>
<dbReference type="Pfam" id="PF01370">
    <property type="entry name" value="Epimerase"/>
    <property type="match status" value="1"/>
</dbReference>
<reference evidence="2 3" key="1">
    <citation type="journal article" date="2015" name="Nature">
        <title>rRNA introns, odd ribosomes, and small enigmatic genomes across a large radiation of phyla.</title>
        <authorList>
            <person name="Brown C.T."/>
            <person name="Hug L.A."/>
            <person name="Thomas B.C."/>
            <person name="Sharon I."/>
            <person name="Castelle C.J."/>
            <person name="Singh A."/>
            <person name="Wilkins M.J."/>
            <person name="Williams K.H."/>
            <person name="Banfield J.F."/>
        </authorList>
    </citation>
    <scope>NUCLEOTIDE SEQUENCE [LARGE SCALE GENOMIC DNA]</scope>
</reference>
<gene>
    <name evidence="2" type="ORF">UU49_C0001G0009</name>
</gene>
<evidence type="ECO:0000313" key="2">
    <source>
        <dbReference type="EMBL" id="KKS00009.1"/>
    </source>
</evidence>
<organism evidence="2 3">
    <name type="scientific">Candidatus Magasanikbacteria bacterium GW2011_GWC2_41_17</name>
    <dbReference type="NCBI Taxonomy" id="1619048"/>
    <lineage>
        <taxon>Bacteria</taxon>
        <taxon>Candidatus Magasanikiibacteriota</taxon>
    </lineage>
</organism>
<dbReference type="SUPFAM" id="SSF51735">
    <property type="entry name" value="NAD(P)-binding Rossmann-fold domains"/>
    <property type="match status" value="1"/>
</dbReference>
<name>A0A0G0VGQ3_9BACT</name>